<evidence type="ECO:0000256" key="1">
    <source>
        <dbReference type="ARBA" id="ARBA00022741"/>
    </source>
</evidence>
<evidence type="ECO:0000313" key="5">
    <source>
        <dbReference type="Proteomes" id="UP000516117"/>
    </source>
</evidence>
<dbReference type="Gene3D" id="3.30.70.270">
    <property type="match status" value="1"/>
</dbReference>
<dbReference type="Proteomes" id="UP000516117">
    <property type="component" value="Chromosome"/>
</dbReference>
<reference evidence="4 5" key="1">
    <citation type="submission" date="2020-08" db="EMBL/GenBank/DDBJ databases">
        <title>Genome sequence of Tessaracoccus defluvii JCM 17540T.</title>
        <authorList>
            <person name="Hyun D.-W."/>
            <person name="Bae J.-W."/>
        </authorList>
    </citation>
    <scope>NUCLEOTIDE SEQUENCE [LARGE SCALE GENOMIC DNA]</scope>
    <source>
        <strain evidence="4 5">JCM 17540</strain>
    </source>
</reference>
<dbReference type="KEGG" id="tdf:H9L22_10755"/>
<feature type="domain" description="Cas10/Cmr2 second palm" evidence="3">
    <location>
        <begin position="221"/>
        <end position="369"/>
    </location>
</feature>
<keyword evidence="5" id="KW-1185">Reference proteome</keyword>
<dbReference type="AlphaFoldDB" id="A0A7H0H2L4"/>
<evidence type="ECO:0000256" key="2">
    <source>
        <dbReference type="ARBA" id="ARBA00023118"/>
    </source>
</evidence>
<dbReference type="EMBL" id="CP060789">
    <property type="protein sequence ID" value="QNP54780.1"/>
    <property type="molecule type" value="Genomic_DNA"/>
</dbReference>
<evidence type="ECO:0000313" key="4">
    <source>
        <dbReference type="EMBL" id="QNP54780.1"/>
    </source>
</evidence>
<keyword evidence="2" id="KW-0051">Antiviral defense</keyword>
<sequence>MSYYASIGAVRIQTWIAQSASKLALVRGASVLLSSKTANSAVSEWLAKHHRTVRVAEDAGDVDGVVVLVSNDKAALRAATEALLAKLDSDIPGLQWEAWIAEGGSYLQAYESHGDKAADYRSLPPLTELGLARTCDFCGVEPAIGPLKEWEKDGQAGPSCLARKAARDKEEARARNTHDEFWNEIPGSWPREFESLAVFGGTHQGATEQEAVGRTDSRSHLATVAADGNGIGALFRMIAQAKLPRLRADAVRLLNEATRSAVTEAAKACGTDVSTMAVIPHYVGGDDVFVSVAAPSAWRFAVTLGEQFEELRTHLAARVTDDIEGAEGLRAAIGSLGLGIGVAFARRAVPISGTSEAAHAALAAAKASTRGGASAIGWVDLTFAADKIHTVEVSSASGELSKVVPNDVFKLGPSARGSLTDLVRSAPADLGDAVAKWAKRTGNTVSAAAVPHLPATLSRARWWPDLPDEDIDEETKEAS</sequence>
<dbReference type="InterPro" id="IPR054767">
    <property type="entry name" value="Cas10-Cmr2_palm2"/>
</dbReference>
<name>A0A7H0H2L4_9ACTN</name>
<dbReference type="InterPro" id="IPR043128">
    <property type="entry name" value="Rev_trsase/Diguanyl_cyclase"/>
</dbReference>
<protein>
    <recommendedName>
        <fullName evidence="3">Cas10/Cmr2 second palm domain-containing protein</fullName>
    </recommendedName>
</protein>
<keyword evidence="1" id="KW-0547">Nucleotide-binding</keyword>
<dbReference type="GO" id="GO:0000166">
    <property type="term" value="F:nucleotide binding"/>
    <property type="evidence" value="ECO:0007669"/>
    <property type="project" value="UniProtKB-KW"/>
</dbReference>
<proteinExistence type="predicted"/>
<accession>A0A7H0H2L4</accession>
<dbReference type="GO" id="GO:0051607">
    <property type="term" value="P:defense response to virus"/>
    <property type="evidence" value="ECO:0007669"/>
    <property type="project" value="UniProtKB-KW"/>
</dbReference>
<dbReference type="RefSeq" id="WP_187719916.1">
    <property type="nucleotide sequence ID" value="NZ_BAABBL010000018.1"/>
</dbReference>
<organism evidence="4 5">
    <name type="scientific">Tessaracoccus defluvii</name>
    <dbReference type="NCBI Taxonomy" id="1285901"/>
    <lineage>
        <taxon>Bacteria</taxon>
        <taxon>Bacillati</taxon>
        <taxon>Actinomycetota</taxon>
        <taxon>Actinomycetes</taxon>
        <taxon>Propionibacteriales</taxon>
        <taxon>Propionibacteriaceae</taxon>
        <taxon>Tessaracoccus</taxon>
    </lineage>
</organism>
<dbReference type="Pfam" id="PF22335">
    <property type="entry name" value="Cas10-Cmr2_palm2"/>
    <property type="match status" value="1"/>
</dbReference>
<gene>
    <name evidence="4" type="ORF">H9L22_10755</name>
</gene>
<evidence type="ECO:0000259" key="3">
    <source>
        <dbReference type="Pfam" id="PF22335"/>
    </source>
</evidence>